<proteinExistence type="predicted"/>
<accession>A0AA88RZ98</accession>
<name>A0AA88RZ98_9ASTE</name>
<feature type="compositionally biased region" description="Basic and acidic residues" evidence="5">
    <location>
        <begin position="403"/>
        <end position="412"/>
    </location>
</feature>
<dbReference type="Proteomes" id="UP001187471">
    <property type="component" value="Unassembled WGS sequence"/>
</dbReference>
<protein>
    <recommendedName>
        <fullName evidence="8">Calmodulin-binding protein</fullName>
    </recommendedName>
</protein>
<evidence type="ECO:0000313" key="7">
    <source>
        <dbReference type="Proteomes" id="UP001187471"/>
    </source>
</evidence>
<gene>
    <name evidence="6" type="ORF">RJ640_008465</name>
</gene>
<dbReference type="EMBL" id="JAVXUO010000367">
    <property type="protein sequence ID" value="KAK2992931.1"/>
    <property type="molecule type" value="Genomic_DNA"/>
</dbReference>
<evidence type="ECO:0000256" key="3">
    <source>
        <dbReference type="ARBA" id="ARBA00022490"/>
    </source>
</evidence>
<dbReference type="AlphaFoldDB" id="A0AA88RZ98"/>
<evidence type="ECO:0000256" key="2">
    <source>
        <dbReference type="ARBA" id="ARBA00004496"/>
    </source>
</evidence>
<dbReference type="GO" id="GO:0005634">
    <property type="term" value="C:nucleus"/>
    <property type="evidence" value="ECO:0007669"/>
    <property type="project" value="UniProtKB-SubCell"/>
</dbReference>
<feature type="non-terminal residue" evidence="6">
    <location>
        <position position="533"/>
    </location>
</feature>
<dbReference type="InterPro" id="IPR044159">
    <property type="entry name" value="IQM"/>
</dbReference>
<evidence type="ECO:0000256" key="4">
    <source>
        <dbReference type="ARBA" id="ARBA00023242"/>
    </source>
</evidence>
<dbReference type="PANTHER" id="PTHR31250">
    <property type="entry name" value="IQ DOMAIN-CONTAINING PROTEIN IQM3"/>
    <property type="match status" value="1"/>
</dbReference>
<comment type="caution">
    <text evidence="6">The sequence shown here is derived from an EMBL/GenBank/DDBJ whole genome shotgun (WGS) entry which is preliminary data.</text>
</comment>
<comment type="subcellular location">
    <subcellularLocation>
        <location evidence="2">Cytoplasm</location>
    </subcellularLocation>
    <subcellularLocation>
        <location evidence="1">Nucleus</location>
    </subcellularLocation>
</comment>
<evidence type="ECO:0008006" key="8">
    <source>
        <dbReference type="Google" id="ProtNLM"/>
    </source>
</evidence>
<keyword evidence="3" id="KW-0963">Cytoplasm</keyword>
<keyword evidence="4" id="KW-0539">Nucleus</keyword>
<evidence type="ECO:0000313" key="6">
    <source>
        <dbReference type="EMBL" id="KAK2992931.1"/>
    </source>
</evidence>
<dbReference type="PANTHER" id="PTHR31250:SF27">
    <property type="entry name" value="IQ DOMAIN-CONTAINING PROTEIN IQM5"/>
    <property type="match status" value="1"/>
</dbReference>
<feature type="region of interest" description="Disordered" evidence="5">
    <location>
        <begin position="400"/>
        <end position="426"/>
    </location>
</feature>
<reference evidence="6" key="1">
    <citation type="submission" date="2022-12" db="EMBL/GenBank/DDBJ databases">
        <title>Draft genome assemblies for two species of Escallonia (Escalloniales).</title>
        <authorList>
            <person name="Chanderbali A."/>
            <person name="Dervinis C."/>
            <person name="Anghel I."/>
            <person name="Soltis D."/>
            <person name="Soltis P."/>
            <person name="Zapata F."/>
        </authorList>
    </citation>
    <scope>NUCLEOTIDE SEQUENCE</scope>
    <source>
        <strain evidence="6">UCBG92.1500</strain>
        <tissue evidence="6">Leaf</tissue>
    </source>
</reference>
<evidence type="ECO:0000256" key="1">
    <source>
        <dbReference type="ARBA" id="ARBA00004123"/>
    </source>
</evidence>
<organism evidence="6 7">
    <name type="scientific">Escallonia rubra</name>
    <dbReference type="NCBI Taxonomy" id="112253"/>
    <lineage>
        <taxon>Eukaryota</taxon>
        <taxon>Viridiplantae</taxon>
        <taxon>Streptophyta</taxon>
        <taxon>Embryophyta</taxon>
        <taxon>Tracheophyta</taxon>
        <taxon>Spermatophyta</taxon>
        <taxon>Magnoliopsida</taxon>
        <taxon>eudicotyledons</taxon>
        <taxon>Gunneridae</taxon>
        <taxon>Pentapetalae</taxon>
        <taxon>asterids</taxon>
        <taxon>campanulids</taxon>
        <taxon>Escalloniales</taxon>
        <taxon>Escalloniaceae</taxon>
        <taxon>Escallonia</taxon>
    </lineage>
</organism>
<dbReference type="GO" id="GO:0005737">
    <property type="term" value="C:cytoplasm"/>
    <property type="evidence" value="ECO:0007669"/>
    <property type="project" value="UniProtKB-SubCell"/>
</dbReference>
<keyword evidence="7" id="KW-1185">Reference proteome</keyword>
<evidence type="ECO:0000256" key="5">
    <source>
        <dbReference type="SAM" id="MobiDB-lite"/>
    </source>
</evidence>
<sequence length="533" mass="59901">MGLSLSLLVSASKNILERKLICLRGNVDTVKIRSLSFDSKDGDILRTVSFKEGDADNTRDTDCSNIVIEESLSFKKWEPERLRFQTTVSFKNPVLDGANLVTSEGHKLVHKPYPAQSFPEPEIFYSPRPISQLDSAALKVQKVYKSYRTRRSLADCAVVVEELWWKALDFAALERSSISFFNTEKPESAVSRWTRARTRVAKVGKGLSKDDKAQTLALRHWLEAIDPRHRYGHNLHLYYDVWFTSQSSQPFFYWLDVGDGREVNLEKCSRTILQCQCIRYLGPKERDAFEVTIEHGKLLYSTSGVLVNTVDDSKWIFVLSTSRKLYVGQKKKGLFQHSSFLAGGVTTAAGRFVAHNGVLEAIWPYSGHYHPTEENFMEFISFLEEHHVDLSNVKRFAIDDDDPSMKGDEEPKSASIVGGSPSRDVPYASNNSAVTPTRHQENGHDAKAPAFELRKRLSSKWTTGAGPRIGCVREYPAELQSQALEQVNLSPRVIPASFGSCCPIPSPRPSPKVYLSPRVANMGLPSPRMQLPA</sequence>